<feature type="non-terminal residue" evidence="2">
    <location>
        <position position="1"/>
    </location>
</feature>
<evidence type="ECO:0000313" key="2">
    <source>
        <dbReference type="EMBL" id="AMH93702.1"/>
    </source>
</evidence>
<feature type="non-terminal residue" evidence="2">
    <location>
        <position position="76"/>
    </location>
</feature>
<evidence type="ECO:0000313" key="4">
    <source>
        <dbReference type="EMBL" id="AMH93714.1"/>
    </source>
</evidence>
<accession>A0A140CUK5</accession>
<proteinExistence type="predicted"/>
<sequence length="76" mass="8275">YEGRAPWCGQSRNSAAPQASFDHPAGAGREQRRQRAVKGQKPDRFPSASPGGRPGWVAPDRRQIQSVENSRPPAPV</sequence>
<protein>
    <submittedName>
        <fullName evidence="2">HemD</fullName>
    </submittedName>
</protein>
<dbReference type="EMBL" id="KT630598">
    <property type="protein sequence ID" value="AMH93714.1"/>
    <property type="molecule type" value="Genomic_DNA"/>
</dbReference>
<reference evidence="2" key="1">
    <citation type="submission" date="2015-08" db="EMBL/GenBank/DDBJ databases">
        <title>Genotyping salmonella isolates using PCR and high resolution melt curve analysis.</title>
        <authorList>
            <person name="Ghorashi S.A."/>
            <person name="Saeidabadi M.S."/>
        </authorList>
    </citation>
    <scope>NUCLEOTIDE SEQUENCE</scope>
    <source>
        <strain evidence="2">IR014</strain>
        <strain evidence="3">IR021</strain>
        <strain evidence="4">Typ12</strain>
    </source>
</reference>
<organism evidence="2">
    <name type="scientific">Salmonella typhimurium</name>
    <dbReference type="NCBI Taxonomy" id="90371"/>
    <lineage>
        <taxon>Bacteria</taxon>
        <taxon>Pseudomonadati</taxon>
        <taxon>Pseudomonadota</taxon>
        <taxon>Gammaproteobacteria</taxon>
        <taxon>Enterobacterales</taxon>
        <taxon>Enterobacteriaceae</taxon>
        <taxon>Salmonella</taxon>
    </lineage>
</organism>
<dbReference type="EMBL" id="KT630586">
    <property type="protein sequence ID" value="AMH93702.1"/>
    <property type="molecule type" value="Genomic_DNA"/>
</dbReference>
<evidence type="ECO:0000313" key="3">
    <source>
        <dbReference type="EMBL" id="AMH93705.1"/>
    </source>
</evidence>
<dbReference type="EMBL" id="KT630589">
    <property type="protein sequence ID" value="AMH93705.1"/>
    <property type="molecule type" value="Genomic_DNA"/>
</dbReference>
<feature type="region of interest" description="Disordered" evidence="1">
    <location>
        <begin position="1"/>
        <end position="76"/>
    </location>
</feature>
<name>A0A140CUK5_SALTM</name>
<evidence type="ECO:0000256" key="1">
    <source>
        <dbReference type="SAM" id="MobiDB-lite"/>
    </source>
</evidence>
<dbReference type="AlphaFoldDB" id="A0A140CUK5"/>
<gene>
    <name evidence="2" type="primary">hemD</name>
</gene>